<dbReference type="PRINTS" id="PR01020">
    <property type="entry name" value="LPSBIOSNTHSS"/>
</dbReference>
<dbReference type="HAMAP" id="MF_00151">
    <property type="entry name" value="PPAT_bact"/>
    <property type="match status" value="1"/>
</dbReference>
<feature type="binding site" evidence="9">
    <location>
        <position position="101"/>
    </location>
    <ligand>
        <name>ATP</name>
        <dbReference type="ChEBI" id="CHEBI:30616"/>
    </ligand>
</feature>
<protein>
    <recommendedName>
        <fullName evidence="9">Phosphopantetheine adenylyltransferase</fullName>
        <ecNumber evidence="9">2.7.7.3</ecNumber>
    </recommendedName>
    <alternativeName>
        <fullName evidence="9">Dephospho-CoA pyrophosphorylase</fullName>
    </alternativeName>
    <alternativeName>
        <fullName evidence="9">Pantetheine-phosphate adenylyltransferase</fullName>
        <shortName evidence="9">PPAT</shortName>
    </alternativeName>
</protein>
<comment type="pathway">
    <text evidence="9">Cofactor biosynthesis; coenzyme A biosynthesis; CoA from (R)-pantothenate: step 4/5.</text>
</comment>
<dbReference type="PANTHER" id="PTHR21342">
    <property type="entry name" value="PHOSPHOPANTETHEINE ADENYLYLTRANSFERASE"/>
    <property type="match status" value="1"/>
</dbReference>
<evidence type="ECO:0000256" key="6">
    <source>
        <dbReference type="ARBA" id="ARBA00022842"/>
    </source>
</evidence>
<evidence type="ECO:0000256" key="2">
    <source>
        <dbReference type="ARBA" id="ARBA00022679"/>
    </source>
</evidence>
<comment type="subcellular location">
    <subcellularLocation>
        <location evidence="9">Cytoplasm</location>
    </subcellularLocation>
</comment>
<keyword evidence="2 9" id="KW-0808">Transferase</keyword>
<feature type="binding site" evidence="9">
    <location>
        <position position="43"/>
    </location>
    <ligand>
        <name>substrate</name>
    </ligand>
</feature>
<organism evidence="11 12">
    <name type="scientific">Streptococcus moroccensis</name>
    <dbReference type="NCBI Taxonomy" id="1451356"/>
    <lineage>
        <taxon>Bacteria</taxon>
        <taxon>Bacillati</taxon>
        <taxon>Bacillota</taxon>
        <taxon>Bacilli</taxon>
        <taxon>Lactobacillales</taxon>
        <taxon>Streptococcaceae</taxon>
        <taxon>Streptococcus</taxon>
    </lineage>
</organism>
<dbReference type="RefSeq" id="WP_307120746.1">
    <property type="nucleotide sequence ID" value="NZ_JAUSTM010000001.1"/>
</dbReference>
<gene>
    <name evidence="9" type="primary">coaD</name>
    <name evidence="11" type="ORF">J2S23_000037</name>
</gene>
<dbReference type="InterPro" id="IPR001980">
    <property type="entry name" value="PPAT"/>
</dbReference>
<comment type="subunit">
    <text evidence="9">Homohexamer.</text>
</comment>
<comment type="function">
    <text evidence="9">Reversibly transfers an adenylyl group from ATP to 4'-phosphopantetheine, yielding dephospho-CoA (dPCoA) and pyrophosphate.</text>
</comment>
<dbReference type="SUPFAM" id="SSF52374">
    <property type="entry name" value="Nucleotidylyl transferase"/>
    <property type="match status" value="1"/>
</dbReference>
<evidence type="ECO:0000256" key="7">
    <source>
        <dbReference type="ARBA" id="ARBA00022993"/>
    </source>
</evidence>
<dbReference type="Pfam" id="PF01467">
    <property type="entry name" value="CTP_transf_like"/>
    <property type="match status" value="1"/>
</dbReference>
<proteinExistence type="inferred from homology"/>
<evidence type="ECO:0000256" key="8">
    <source>
        <dbReference type="ARBA" id="ARBA00029346"/>
    </source>
</evidence>
<dbReference type="InterPro" id="IPR004821">
    <property type="entry name" value="Cyt_trans-like"/>
</dbReference>
<evidence type="ECO:0000256" key="5">
    <source>
        <dbReference type="ARBA" id="ARBA00022840"/>
    </source>
</evidence>
<feature type="binding site" evidence="9">
    <location>
        <begin position="91"/>
        <end position="93"/>
    </location>
    <ligand>
        <name>ATP</name>
        <dbReference type="ChEBI" id="CHEBI:30616"/>
    </ligand>
</feature>
<name>A0ABT9YND9_9STRE</name>
<dbReference type="PANTHER" id="PTHR21342:SF1">
    <property type="entry name" value="PHOSPHOPANTETHEINE ADENYLYLTRANSFERASE"/>
    <property type="match status" value="1"/>
</dbReference>
<comment type="cofactor">
    <cofactor evidence="9">
        <name>Mg(2+)</name>
        <dbReference type="ChEBI" id="CHEBI:18420"/>
    </cofactor>
</comment>
<feature type="binding site" evidence="9">
    <location>
        <position position="90"/>
    </location>
    <ligand>
        <name>substrate</name>
    </ligand>
</feature>
<accession>A0ABT9YND9</accession>
<reference evidence="11 12" key="1">
    <citation type="submission" date="2023-07" db="EMBL/GenBank/DDBJ databases">
        <title>Genomic Encyclopedia of Type Strains, Phase IV (KMG-IV): sequencing the most valuable type-strain genomes for metagenomic binning, comparative biology and taxonomic classification.</title>
        <authorList>
            <person name="Goeker M."/>
        </authorList>
    </citation>
    <scope>NUCLEOTIDE SEQUENCE [LARGE SCALE GENOMIC DNA]</scope>
    <source>
        <strain evidence="11 12">DSM 105143</strain>
    </source>
</reference>
<evidence type="ECO:0000256" key="4">
    <source>
        <dbReference type="ARBA" id="ARBA00022741"/>
    </source>
</evidence>
<keyword evidence="6 9" id="KW-0460">Magnesium</keyword>
<feature type="binding site" evidence="9">
    <location>
        <begin position="11"/>
        <end position="12"/>
    </location>
    <ligand>
        <name>ATP</name>
        <dbReference type="ChEBI" id="CHEBI:30616"/>
    </ligand>
</feature>
<evidence type="ECO:0000259" key="10">
    <source>
        <dbReference type="Pfam" id="PF01467"/>
    </source>
</evidence>
<dbReference type="Gene3D" id="3.40.50.620">
    <property type="entry name" value="HUPs"/>
    <property type="match status" value="1"/>
</dbReference>
<dbReference type="NCBIfam" id="TIGR00125">
    <property type="entry name" value="cyt_tran_rel"/>
    <property type="match status" value="1"/>
</dbReference>
<feature type="site" description="Transition state stabilizer" evidence="9">
    <location>
        <position position="19"/>
    </location>
</feature>
<evidence type="ECO:0000256" key="1">
    <source>
        <dbReference type="ARBA" id="ARBA00022490"/>
    </source>
</evidence>
<comment type="catalytic activity">
    <reaction evidence="8 9">
        <text>(R)-4'-phosphopantetheine + ATP + H(+) = 3'-dephospho-CoA + diphosphate</text>
        <dbReference type="Rhea" id="RHEA:19801"/>
        <dbReference type="ChEBI" id="CHEBI:15378"/>
        <dbReference type="ChEBI" id="CHEBI:30616"/>
        <dbReference type="ChEBI" id="CHEBI:33019"/>
        <dbReference type="ChEBI" id="CHEBI:57328"/>
        <dbReference type="ChEBI" id="CHEBI:61723"/>
        <dbReference type="EC" id="2.7.7.3"/>
    </reaction>
</comment>
<dbReference type="EC" id="2.7.7.3" evidence="9"/>
<keyword evidence="5 9" id="KW-0067">ATP-binding</keyword>
<keyword evidence="7 9" id="KW-0173">Coenzyme A biosynthesis</keyword>
<evidence type="ECO:0000313" key="12">
    <source>
        <dbReference type="Proteomes" id="UP001223079"/>
    </source>
</evidence>
<feature type="domain" description="Cytidyltransferase-like" evidence="10">
    <location>
        <begin position="7"/>
        <end position="136"/>
    </location>
</feature>
<feature type="binding site" evidence="9">
    <location>
        <position position="11"/>
    </location>
    <ligand>
        <name>substrate</name>
    </ligand>
</feature>
<feature type="binding site" evidence="9">
    <location>
        <position position="76"/>
    </location>
    <ligand>
        <name>substrate</name>
    </ligand>
</feature>
<evidence type="ECO:0000313" key="11">
    <source>
        <dbReference type="EMBL" id="MDQ0221506.1"/>
    </source>
</evidence>
<evidence type="ECO:0000256" key="9">
    <source>
        <dbReference type="HAMAP-Rule" id="MF_00151"/>
    </source>
</evidence>
<dbReference type="InterPro" id="IPR014729">
    <property type="entry name" value="Rossmann-like_a/b/a_fold"/>
</dbReference>
<dbReference type="NCBIfam" id="TIGR01510">
    <property type="entry name" value="coaD_prev_kdtB"/>
    <property type="match status" value="1"/>
</dbReference>
<comment type="caution">
    <text evidence="11">The sequence shown here is derived from an EMBL/GenBank/DDBJ whole genome shotgun (WGS) entry which is preliminary data.</text>
</comment>
<dbReference type="EMBL" id="JAUSTM010000001">
    <property type="protein sequence ID" value="MDQ0221506.1"/>
    <property type="molecule type" value="Genomic_DNA"/>
</dbReference>
<keyword evidence="1 9" id="KW-0963">Cytoplasm</keyword>
<dbReference type="GO" id="GO:0004595">
    <property type="term" value="F:pantetheine-phosphate adenylyltransferase activity"/>
    <property type="evidence" value="ECO:0007669"/>
    <property type="project" value="UniProtKB-EC"/>
</dbReference>
<evidence type="ECO:0000256" key="3">
    <source>
        <dbReference type="ARBA" id="ARBA00022695"/>
    </source>
</evidence>
<keyword evidence="12" id="KW-1185">Reference proteome</keyword>
<sequence length="164" mass="18640">MSKKIGLFTGSFDPMTLGHLDLIERASQLFDELLVGIFYNPHKQGLLTLEQRLAVLEKALSHLDNVRVLTAENQLVVEVARREGVTHLVRGLRNASDLEYEASFDFYNRNLAPELETVYLLAKPEYKYVSSSGVRELITFKADFSAYVPDSIAVELEKYLETKQ</sequence>
<dbReference type="CDD" id="cd02163">
    <property type="entry name" value="PPAT"/>
    <property type="match status" value="1"/>
</dbReference>
<keyword evidence="4 9" id="KW-0547">Nucleotide-binding</keyword>
<comment type="similarity">
    <text evidence="9">Belongs to the bacterial CoaD family.</text>
</comment>
<dbReference type="Proteomes" id="UP001223079">
    <property type="component" value="Unassembled WGS sequence"/>
</dbReference>
<keyword evidence="3 9" id="KW-0548">Nucleotidyltransferase</keyword>
<feature type="binding site" evidence="9">
    <location>
        <position position="19"/>
    </location>
    <ligand>
        <name>ATP</name>
        <dbReference type="ChEBI" id="CHEBI:30616"/>
    </ligand>
</feature>
<feature type="binding site" evidence="9">
    <location>
        <begin position="126"/>
        <end position="132"/>
    </location>
    <ligand>
        <name>ATP</name>
        <dbReference type="ChEBI" id="CHEBI:30616"/>
    </ligand>
</feature>